<dbReference type="EMBL" id="GBRH01207680">
    <property type="protein sequence ID" value="JAD90215.1"/>
    <property type="molecule type" value="Transcribed_RNA"/>
</dbReference>
<name>A0A0A9DX26_ARUDO</name>
<protein>
    <submittedName>
        <fullName evidence="1">Uncharacterized protein</fullName>
    </submittedName>
</protein>
<dbReference type="AlphaFoldDB" id="A0A0A9DX26"/>
<proteinExistence type="predicted"/>
<sequence>MAGGEGEAAAAPLLEKKPRVYFDGCPGCSIDRRKEENPEIPYKNLFHMWIIILVSCTCYLDRPWVADLCSSLL</sequence>
<evidence type="ECO:0000313" key="1">
    <source>
        <dbReference type="EMBL" id="JAD90215.1"/>
    </source>
</evidence>
<accession>A0A0A9DX26</accession>
<reference evidence="1" key="2">
    <citation type="journal article" date="2015" name="Data Brief">
        <title>Shoot transcriptome of the giant reed, Arundo donax.</title>
        <authorList>
            <person name="Barrero R.A."/>
            <person name="Guerrero F.D."/>
            <person name="Moolhuijzen P."/>
            <person name="Goolsby J.A."/>
            <person name="Tidwell J."/>
            <person name="Bellgard S.E."/>
            <person name="Bellgard M.I."/>
        </authorList>
    </citation>
    <scope>NUCLEOTIDE SEQUENCE</scope>
    <source>
        <tissue evidence="1">Shoot tissue taken approximately 20 cm above the soil surface</tissue>
    </source>
</reference>
<organism evidence="1">
    <name type="scientific">Arundo donax</name>
    <name type="common">Giant reed</name>
    <name type="synonym">Donax arundinaceus</name>
    <dbReference type="NCBI Taxonomy" id="35708"/>
    <lineage>
        <taxon>Eukaryota</taxon>
        <taxon>Viridiplantae</taxon>
        <taxon>Streptophyta</taxon>
        <taxon>Embryophyta</taxon>
        <taxon>Tracheophyta</taxon>
        <taxon>Spermatophyta</taxon>
        <taxon>Magnoliopsida</taxon>
        <taxon>Liliopsida</taxon>
        <taxon>Poales</taxon>
        <taxon>Poaceae</taxon>
        <taxon>PACMAD clade</taxon>
        <taxon>Arundinoideae</taxon>
        <taxon>Arundineae</taxon>
        <taxon>Arundo</taxon>
    </lineage>
</organism>
<reference evidence="1" key="1">
    <citation type="submission" date="2014-09" db="EMBL/GenBank/DDBJ databases">
        <authorList>
            <person name="Magalhaes I.L.F."/>
            <person name="Oliveira U."/>
            <person name="Santos F.R."/>
            <person name="Vidigal T.H.D.A."/>
            <person name="Brescovit A.D."/>
            <person name="Santos A.J."/>
        </authorList>
    </citation>
    <scope>NUCLEOTIDE SEQUENCE</scope>
    <source>
        <tissue evidence="1">Shoot tissue taken approximately 20 cm above the soil surface</tissue>
    </source>
</reference>